<dbReference type="Proteomes" id="UP001652660">
    <property type="component" value="Chromosome 2c"/>
</dbReference>
<feature type="domain" description="BHLH" evidence="6">
    <location>
        <begin position="205"/>
        <end position="254"/>
    </location>
</feature>
<comment type="subcellular location">
    <subcellularLocation>
        <location evidence="1">Nucleus</location>
    </subcellularLocation>
</comment>
<dbReference type="AlphaFoldDB" id="A0A6P6VNE5"/>
<keyword evidence="4" id="KW-0804">Transcription</keyword>
<evidence type="ECO:0000259" key="6">
    <source>
        <dbReference type="PROSITE" id="PS50888"/>
    </source>
</evidence>
<evidence type="ECO:0000256" key="5">
    <source>
        <dbReference type="ARBA" id="ARBA00023242"/>
    </source>
</evidence>
<organism evidence="7 8">
    <name type="scientific">Coffea arabica</name>
    <name type="common">Arabian coffee</name>
    <dbReference type="NCBI Taxonomy" id="13443"/>
    <lineage>
        <taxon>Eukaryota</taxon>
        <taxon>Viridiplantae</taxon>
        <taxon>Streptophyta</taxon>
        <taxon>Embryophyta</taxon>
        <taxon>Tracheophyta</taxon>
        <taxon>Spermatophyta</taxon>
        <taxon>Magnoliopsida</taxon>
        <taxon>eudicotyledons</taxon>
        <taxon>Gunneridae</taxon>
        <taxon>Pentapetalae</taxon>
        <taxon>asterids</taxon>
        <taxon>lamiids</taxon>
        <taxon>Gentianales</taxon>
        <taxon>Rubiaceae</taxon>
        <taxon>Ixoroideae</taxon>
        <taxon>Gardenieae complex</taxon>
        <taxon>Bertiereae - Coffeeae clade</taxon>
        <taxon>Coffeeae</taxon>
        <taxon>Coffea</taxon>
    </lineage>
</organism>
<evidence type="ECO:0000313" key="7">
    <source>
        <dbReference type="Proteomes" id="UP001652660"/>
    </source>
</evidence>
<dbReference type="PROSITE" id="PS50888">
    <property type="entry name" value="BHLH"/>
    <property type="match status" value="1"/>
</dbReference>
<reference evidence="7" key="1">
    <citation type="journal article" date="2025" name="Foods">
        <title>Unveiling the Microbial Signatures of Arabica Coffee Cherries: Insights into Ripeness Specific Diversity, Functional Traits, and Implications for Quality and Safety.</title>
        <authorList>
            <consortium name="RefSeq"/>
            <person name="Tenea G.N."/>
            <person name="Cifuentes V."/>
            <person name="Reyes P."/>
            <person name="Cevallos-Vallejos M."/>
        </authorList>
    </citation>
    <scope>NUCLEOTIDE SEQUENCE [LARGE SCALE GENOMIC DNA]</scope>
</reference>
<keyword evidence="3" id="KW-0238">DNA-binding</keyword>
<name>A0A6P6VNE5_COFAR</name>
<dbReference type="GO" id="GO:0000981">
    <property type="term" value="F:DNA-binding transcription factor activity, RNA polymerase II-specific"/>
    <property type="evidence" value="ECO:0007669"/>
    <property type="project" value="TreeGrafter"/>
</dbReference>
<protein>
    <recommendedName>
        <fullName evidence="6">BHLH domain-containing protein</fullName>
    </recommendedName>
</protein>
<keyword evidence="5" id="KW-0539">Nucleus</keyword>
<keyword evidence="2" id="KW-0805">Transcription regulation</keyword>
<dbReference type="InterPro" id="IPR045843">
    <property type="entry name" value="IND-like"/>
</dbReference>
<dbReference type="GO" id="GO:0046983">
    <property type="term" value="F:protein dimerization activity"/>
    <property type="evidence" value="ECO:0007669"/>
    <property type="project" value="InterPro"/>
</dbReference>
<dbReference type="CDD" id="cd11393">
    <property type="entry name" value="bHLH_AtbHLH_like"/>
    <property type="match status" value="1"/>
</dbReference>
<dbReference type="PANTHER" id="PTHR16223">
    <property type="entry name" value="TRANSCRIPTION FACTOR BHLH83-RELATED"/>
    <property type="match status" value="1"/>
</dbReference>
<evidence type="ECO:0000256" key="2">
    <source>
        <dbReference type="ARBA" id="ARBA00023015"/>
    </source>
</evidence>
<dbReference type="GO" id="GO:0005634">
    <property type="term" value="C:nucleus"/>
    <property type="evidence" value="ECO:0007669"/>
    <property type="project" value="UniProtKB-SubCell"/>
</dbReference>
<evidence type="ECO:0000256" key="4">
    <source>
        <dbReference type="ARBA" id="ARBA00023163"/>
    </source>
</evidence>
<gene>
    <name evidence="8" type="primary">LOC113725511</name>
</gene>
<dbReference type="OrthoDB" id="1870356at2759"/>
<dbReference type="InterPro" id="IPR045239">
    <property type="entry name" value="bHLH95_bHLH"/>
</dbReference>
<evidence type="ECO:0000256" key="1">
    <source>
        <dbReference type="ARBA" id="ARBA00004123"/>
    </source>
</evidence>
<dbReference type="RefSeq" id="XP_027104519.1">
    <property type="nucleotide sequence ID" value="XM_027248718.2"/>
</dbReference>
<evidence type="ECO:0000313" key="8">
    <source>
        <dbReference type="RefSeq" id="XP_027104519.1"/>
    </source>
</evidence>
<keyword evidence="7" id="KW-1185">Reference proteome</keyword>
<proteinExistence type="predicted"/>
<dbReference type="PANTHER" id="PTHR16223:SF138">
    <property type="entry name" value="TRANSCRIPTION FACTOR BHLH103-LIKE"/>
    <property type="match status" value="1"/>
</dbReference>
<accession>A0A6P6VNE5</accession>
<dbReference type="SUPFAM" id="SSF47459">
    <property type="entry name" value="HLH, helix-loop-helix DNA-binding domain"/>
    <property type="match status" value="1"/>
</dbReference>
<dbReference type="InterPro" id="IPR011598">
    <property type="entry name" value="bHLH_dom"/>
</dbReference>
<evidence type="ECO:0000256" key="3">
    <source>
        <dbReference type="ARBA" id="ARBA00023125"/>
    </source>
</evidence>
<sequence length="323" mass="36103">MLSESRAQIQASEAISCASVRYVSENLQFSRMKNTIFPQASSQLNGYGSNESVSDIPLQIDSKLHTYDSNLYTDSTPHNQHGVFTICSQSPTINYQSGPSPLMTIKSLDCPPLGANHFGTKATMPTYDSNIVKQQQLSHVEAIPGQPNEIGTIRIARKRPIENADMTSRKSPETIAGNRPPFHTEWTANKKMAVCFQDHQVPKEVKEVLKDRVPVRRSQKLADKITALQKLVSPYGKTDTASVLHEASVFIKVLQDQIENTFNRVRSTSMDHEYSQSKITGESQFDLRSMGFCLVPVSLTRNLIREDAFNPYSTANTSLHRIL</sequence>
<dbReference type="GeneID" id="113725511"/>
<dbReference type="InterPro" id="IPR036638">
    <property type="entry name" value="HLH_DNA-bd_sf"/>
</dbReference>
<dbReference type="GO" id="GO:0000978">
    <property type="term" value="F:RNA polymerase II cis-regulatory region sequence-specific DNA binding"/>
    <property type="evidence" value="ECO:0007669"/>
    <property type="project" value="TreeGrafter"/>
</dbReference>
<reference evidence="8" key="2">
    <citation type="submission" date="2025-08" db="UniProtKB">
        <authorList>
            <consortium name="RefSeq"/>
        </authorList>
    </citation>
    <scope>IDENTIFICATION</scope>
    <source>
        <tissue evidence="8">Leaves</tissue>
    </source>
</reference>